<evidence type="ECO:0000313" key="9">
    <source>
        <dbReference type="EMBL" id="ACO69024.1"/>
    </source>
</evidence>
<keyword evidence="5" id="KW-0547">Nucleotide-binding</keyword>
<dbReference type="RefSeq" id="XP_002507766.1">
    <property type="nucleotide sequence ID" value="XM_002507720.1"/>
</dbReference>
<dbReference type="AlphaFoldDB" id="C1FEW8"/>
<dbReference type="InterPro" id="IPR001752">
    <property type="entry name" value="Kinesin_motor_dom"/>
</dbReference>
<protein>
    <submittedName>
        <fullName evidence="9">Kinesin-like protein</fullName>
    </submittedName>
</protein>
<feature type="region of interest" description="Disordered" evidence="7">
    <location>
        <begin position="1108"/>
        <end position="1144"/>
    </location>
</feature>
<gene>
    <name evidence="9" type="ORF">MICPUN_104733</name>
</gene>
<dbReference type="GO" id="GO:0008017">
    <property type="term" value="F:microtubule binding"/>
    <property type="evidence" value="ECO:0007669"/>
    <property type="project" value="InterPro"/>
</dbReference>
<reference evidence="9 10" key="1">
    <citation type="journal article" date="2009" name="Science">
        <title>Green evolution and dynamic adaptations revealed by genomes of the marine picoeukaryotes Micromonas.</title>
        <authorList>
            <person name="Worden A.Z."/>
            <person name="Lee J.H."/>
            <person name="Mock T."/>
            <person name="Rouze P."/>
            <person name="Simmons M.P."/>
            <person name="Aerts A.L."/>
            <person name="Allen A.E."/>
            <person name="Cuvelier M.L."/>
            <person name="Derelle E."/>
            <person name="Everett M.V."/>
            <person name="Foulon E."/>
            <person name="Grimwood J."/>
            <person name="Gundlach H."/>
            <person name="Henrissat B."/>
            <person name="Napoli C."/>
            <person name="McDonald S.M."/>
            <person name="Parker M.S."/>
            <person name="Rombauts S."/>
            <person name="Salamov A."/>
            <person name="Von Dassow P."/>
            <person name="Badger J.H."/>
            <person name="Coutinho P.M."/>
            <person name="Demir E."/>
            <person name="Dubchak I."/>
            <person name="Gentemann C."/>
            <person name="Eikrem W."/>
            <person name="Gready J.E."/>
            <person name="John U."/>
            <person name="Lanier W."/>
            <person name="Lindquist E.A."/>
            <person name="Lucas S."/>
            <person name="Mayer K.F."/>
            <person name="Moreau H."/>
            <person name="Not F."/>
            <person name="Otillar R."/>
            <person name="Panaud O."/>
            <person name="Pangilinan J."/>
            <person name="Paulsen I."/>
            <person name="Piegu B."/>
            <person name="Poliakov A."/>
            <person name="Robbens S."/>
            <person name="Schmutz J."/>
            <person name="Toulza E."/>
            <person name="Wyss T."/>
            <person name="Zelensky A."/>
            <person name="Zhou K."/>
            <person name="Armbrust E.V."/>
            <person name="Bhattacharya D."/>
            <person name="Goodenough U.W."/>
            <person name="Van de Peer Y."/>
            <person name="Grigoriev I.V."/>
        </authorList>
    </citation>
    <scope>NUCLEOTIDE SEQUENCE [LARGE SCALE GENOMIC DNA]</scope>
    <source>
        <strain evidence="10">RCC299 / NOUM17</strain>
    </source>
</reference>
<feature type="region of interest" description="Disordered" evidence="7">
    <location>
        <begin position="357"/>
        <end position="382"/>
    </location>
</feature>
<organism evidence="9 10">
    <name type="scientific">Micromonas commoda (strain RCC299 / NOUM17 / CCMP2709)</name>
    <name type="common">Picoplanktonic green alga</name>
    <dbReference type="NCBI Taxonomy" id="296587"/>
    <lineage>
        <taxon>Eukaryota</taxon>
        <taxon>Viridiplantae</taxon>
        <taxon>Chlorophyta</taxon>
        <taxon>Mamiellophyceae</taxon>
        <taxon>Mamiellales</taxon>
        <taxon>Mamiellaceae</taxon>
        <taxon>Micromonas</taxon>
    </lineage>
</organism>
<name>C1FEW8_MICCC</name>
<dbReference type="GO" id="GO:0007018">
    <property type="term" value="P:microtubule-based movement"/>
    <property type="evidence" value="ECO:0007669"/>
    <property type="project" value="InterPro"/>
</dbReference>
<dbReference type="SMART" id="SM00185">
    <property type="entry name" value="ARM"/>
    <property type="match status" value="4"/>
</dbReference>
<proteinExistence type="inferred from homology"/>
<dbReference type="eggNOG" id="KOG0240">
    <property type="taxonomic scope" value="Eukaryota"/>
</dbReference>
<dbReference type="KEGG" id="mis:MICPUN_104733"/>
<dbReference type="PRINTS" id="PR00380">
    <property type="entry name" value="KINESINHEAVY"/>
</dbReference>
<dbReference type="Gene3D" id="1.25.10.10">
    <property type="entry name" value="Leucine-rich Repeat Variant"/>
    <property type="match status" value="1"/>
</dbReference>
<evidence type="ECO:0000256" key="4">
    <source>
        <dbReference type="ARBA" id="ARBA00023175"/>
    </source>
</evidence>
<feature type="domain" description="Kinesin motor" evidence="8">
    <location>
        <begin position="1"/>
        <end position="309"/>
    </location>
</feature>
<dbReference type="InterPro" id="IPR000225">
    <property type="entry name" value="Armadillo"/>
</dbReference>
<dbReference type="InterPro" id="IPR027640">
    <property type="entry name" value="Kinesin-like_fam"/>
</dbReference>
<evidence type="ECO:0000256" key="3">
    <source>
        <dbReference type="ARBA" id="ARBA00023054"/>
    </source>
</evidence>
<dbReference type="SMART" id="SM00129">
    <property type="entry name" value="KISc"/>
    <property type="match status" value="1"/>
</dbReference>
<feature type="coiled-coil region" evidence="6">
    <location>
        <begin position="611"/>
        <end position="678"/>
    </location>
</feature>
<dbReference type="InterPro" id="IPR016024">
    <property type="entry name" value="ARM-type_fold"/>
</dbReference>
<dbReference type="Proteomes" id="UP000002009">
    <property type="component" value="Chromosome 1"/>
</dbReference>
<feature type="coiled-coil region" evidence="6">
    <location>
        <begin position="718"/>
        <end position="752"/>
    </location>
</feature>
<dbReference type="Pfam" id="PF00225">
    <property type="entry name" value="Kinesin"/>
    <property type="match status" value="1"/>
</dbReference>
<evidence type="ECO:0000256" key="1">
    <source>
        <dbReference type="ARBA" id="ARBA00010103"/>
    </source>
</evidence>
<dbReference type="OMA" id="YQRINDE"/>
<dbReference type="GeneID" id="8250316"/>
<dbReference type="InParanoid" id="C1FEW8"/>
<evidence type="ECO:0000256" key="6">
    <source>
        <dbReference type="SAM" id="Coils"/>
    </source>
</evidence>
<dbReference type="GO" id="GO:0005874">
    <property type="term" value="C:microtubule"/>
    <property type="evidence" value="ECO:0007669"/>
    <property type="project" value="UniProtKB-KW"/>
</dbReference>
<dbReference type="GO" id="GO:0003777">
    <property type="term" value="F:microtubule motor activity"/>
    <property type="evidence" value="ECO:0007669"/>
    <property type="project" value="InterPro"/>
</dbReference>
<evidence type="ECO:0000259" key="8">
    <source>
        <dbReference type="PROSITE" id="PS50067"/>
    </source>
</evidence>
<dbReference type="SUPFAM" id="SSF52540">
    <property type="entry name" value="P-loop containing nucleoside triphosphate hydrolases"/>
    <property type="match status" value="1"/>
</dbReference>
<evidence type="ECO:0000256" key="2">
    <source>
        <dbReference type="ARBA" id="ARBA00022701"/>
    </source>
</evidence>
<dbReference type="Gene3D" id="3.40.850.10">
    <property type="entry name" value="Kinesin motor domain"/>
    <property type="match status" value="1"/>
</dbReference>
<keyword evidence="4 5" id="KW-0505">Motor protein</keyword>
<keyword evidence="3 6" id="KW-0175">Coiled coil</keyword>
<dbReference type="PANTHER" id="PTHR47968:SF36">
    <property type="entry name" value="KINESIN HEAVY CHAIN ISOFORM X1"/>
    <property type="match status" value="1"/>
</dbReference>
<dbReference type="SUPFAM" id="SSF48371">
    <property type="entry name" value="ARM repeat"/>
    <property type="match status" value="1"/>
</dbReference>
<dbReference type="OrthoDB" id="3176171at2759"/>
<evidence type="ECO:0000256" key="5">
    <source>
        <dbReference type="PROSITE-ProRule" id="PRU00283"/>
    </source>
</evidence>
<feature type="coiled-coil region" evidence="6">
    <location>
        <begin position="318"/>
        <end position="345"/>
    </location>
</feature>
<accession>C1FEW8</accession>
<evidence type="ECO:0000256" key="7">
    <source>
        <dbReference type="SAM" id="MobiDB-lite"/>
    </source>
</evidence>
<dbReference type="InterPro" id="IPR027417">
    <property type="entry name" value="P-loop_NTPase"/>
</dbReference>
<keyword evidence="2" id="KW-0493">Microtubule</keyword>
<dbReference type="FunCoup" id="C1FEW8">
    <property type="interactions" value="151"/>
</dbReference>
<dbReference type="STRING" id="296587.C1FEW8"/>
<evidence type="ECO:0000313" key="10">
    <source>
        <dbReference type="Proteomes" id="UP000002009"/>
    </source>
</evidence>
<keyword evidence="10" id="KW-1185">Reference proteome</keyword>
<feature type="binding site" evidence="5">
    <location>
        <begin position="40"/>
        <end position="47"/>
    </location>
    <ligand>
        <name>ATP</name>
        <dbReference type="ChEBI" id="CHEBI:30616"/>
    </ligand>
</feature>
<feature type="coiled-coil region" evidence="6">
    <location>
        <begin position="488"/>
        <end position="528"/>
    </location>
</feature>
<comment type="similarity">
    <text evidence="1">Belongs to the TRAFAC class myosin-kinesin ATPase superfamily. Kinesin family. Ungrouped subfamily.</text>
</comment>
<dbReference type="InterPro" id="IPR036961">
    <property type="entry name" value="Kinesin_motor_dom_sf"/>
</dbReference>
<dbReference type="EMBL" id="CP001574">
    <property type="protein sequence ID" value="ACO69024.1"/>
    <property type="molecule type" value="Genomic_DNA"/>
</dbReference>
<keyword evidence="5" id="KW-0067">ATP-binding</keyword>
<dbReference type="PANTHER" id="PTHR47968">
    <property type="entry name" value="CENTROMERE PROTEIN E"/>
    <property type="match status" value="1"/>
</dbReference>
<feature type="compositionally biased region" description="Basic and acidic residues" evidence="7">
    <location>
        <begin position="1115"/>
        <end position="1144"/>
    </location>
</feature>
<dbReference type="GO" id="GO:0005524">
    <property type="term" value="F:ATP binding"/>
    <property type="evidence" value="ECO:0007669"/>
    <property type="project" value="UniProtKB-UniRule"/>
</dbReference>
<dbReference type="PROSITE" id="PS50067">
    <property type="entry name" value="KINESIN_MOTOR_2"/>
    <property type="match status" value="1"/>
</dbReference>
<sequence>MRFDAVFAPTASQRRVYEEAALPIVDGVLRGYNGTVLAYGQTGTGKTYTMSGPSGAESGNDSNNLENPRLENPFVPTATSAPQTRKAFGGCAGEDRGVVARALERILRVCAADGAHNSQVTLQYVQVYLDAAYDLLATSSRDAAKPLEVREDPTTGEVCAVGARTVEVTSLASAMRTLRDGERNRAVANHLLNAASSRSHALLSVVVRRKEGQTFDEAIAINRSLHALGKCIAALASNAETTLSSSGGPSPSVSPHHHVPYRESKLTRLLKDSLGGTAMTSLIVTASPGAEHLSETVAALNFGQRALKVTNSLVVKQEVDYRLTARRLQEEVDALTRKLERREVELAAKTALEKRLLKRIDDENEPPNNTSDPGGIDPATSGVSTVEVSDFATQHDCPPEIVDPIVRLSVSVDPIAALDLVGRDELECVEAALATCKKMLAQREEELVQLCVAKEASDEKCDALTLELDSEAQNSLLRTKAVEAKYQTERAELERRWEEDESDRLRREERWRREVETAMNERDELVDAALAERNRWDAEMASTRTKFLAERAEWEAERAALISAAEAAASESEAASARAAAALAKVASENARATEKTNLIAELDADRAAYAAAHTAEVAELRRAHAKETKELRDALECAERSLDAADARRATELDALRAELETRLRETIATKDSERSELASLAEDEKARLRASLADVVAQSEHAVNDAVQSAYATWRVEELEPLASANKAEIEKLERELADAESRCSTLSDRCSNESESRERWCIEIASLRAKWQTERDARVAEQSSHRRAWAEEQRRLQRRFDDEITALNDELRVRLGYTDAEAAVGLTAYGVGKPLRFKKAPFPVTADAAQSATAKRDAVASLFERQTLSRIVSMMHSHSDDASHDDEDVRAHACKVVANLAAIDERNAVRVVQEGGLRAILRVFGGFAADVNSEATCRVAAGALANVAMAEANQAQILQGGAIELLAMFARDCVDPTSARMVAGCVANLCGFESTERLLHECGGLALVTRISDRWVPKSPEVRTQVARALANYTKCDGGKMRVATHPGALALAFRLASDENDSAARRHARSALCEVATDLDVGAGAVRDVPGAVALLRHLAGGDGGDLGSEEGERERKMATRALRRMEKSLPPDHRYSDRL</sequence>
<dbReference type="InterPro" id="IPR011989">
    <property type="entry name" value="ARM-like"/>
</dbReference>